<dbReference type="InterPro" id="IPR045750">
    <property type="entry name" value="DUF6178"/>
</dbReference>
<dbReference type="Pfam" id="PF19676">
    <property type="entry name" value="DUF6178"/>
    <property type="match status" value="1"/>
</dbReference>
<feature type="region of interest" description="Disordered" evidence="1">
    <location>
        <begin position="246"/>
        <end position="274"/>
    </location>
</feature>
<reference evidence="2 3" key="1">
    <citation type="submission" date="2014-12" db="EMBL/GenBank/DDBJ databases">
        <title>Genome assembly of Enhygromyxa salina DSM 15201.</title>
        <authorList>
            <person name="Sharma G."/>
            <person name="Subramanian S."/>
        </authorList>
    </citation>
    <scope>NUCLEOTIDE SEQUENCE [LARGE SCALE GENOMIC DNA]</scope>
    <source>
        <strain evidence="2 3">DSM 15201</strain>
    </source>
</reference>
<gene>
    <name evidence="2" type="ORF">DB30_03332</name>
</gene>
<name>A0A0C2A1Z9_9BACT</name>
<proteinExistence type="predicted"/>
<evidence type="ECO:0000256" key="1">
    <source>
        <dbReference type="SAM" id="MobiDB-lite"/>
    </source>
</evidence>
<organism evidence="2 3">
    <name type="scientific">Enhygromyxa salina</name>
    <dbReference type="NCBI Taxonomy" id="215803"/>
    <lineage>
        <taxon>Bacteria</taxon>
        <taxon>Pseudomonadati</taxon>
        <taxon>Myxococcota</taxon>
        <taxon>Polyangia</taxon>
        <taxon>Nannocystales</taxon>
        <taxon>Nannocystaceae</taxon>
        <taxon>Enhygromyxa</taxon>
    </lineage>
</organism>
<sequence length="591" mass="65111">MSTPEIRETERPGFAHEQAQLVVDEPMSLEGRDDAEQVVRALPVQSFVTVARKLRDEHRLDLLLPHASAEQITGLFDLDAWERDRLAIARAREWLDRIVNAYRDAAVERGRLSDLIYDTDPEMWILANAPATAIADLDEPDNDEHRQQVLEDMASLRTWETPDGHYVVGVPDNELGNMTLRVLFAVYDDSLTEGRKLISAIKWSVHSEVEEELLRWRKGRLADLGFPEWDEAMRLFTPLARDAVSGRRDDEQAAAAHIPEQPQRLGKPRDSLPPASLGVARDLLRRVMQRLDDDEYDLRLREFLLLANELMAAQRFEPGDESLQERAVAQAQATLNLACELLLAAEPQSDPEGFIAARIATVGLRKLFRFGYSPLAKLRKAALALHRDGRVSLATVGSLLDRPWGPALATLSPWYPELPVDGKAKSRPLRNLADLAQATALVGEAGALAQLAFADQGLAIDPVWITRVDEPDRLHLGDLVRTAIVCAQLPGSSTAGGLRPLGPADLRWAADNLVDDNGRLVASVGETVRSKLAAVGAADRAEALAGVLLPRLIMELAGLELREDGEPDLTKVGGLLTIQQVGVWLQTTIGP</sequence>
<evidence type="ECO:0000313" key="2">
    <source>
        <dbReference type="EMBL" id="KIG17413.1"/>
    </source>
</evidence>
<dbReference type="Proteomes" id="UP000031599">
    <property type="component" value="Unassembled WGS sequence"/>
</dbReference>
<dbReference type="AlphaFoldDB" id="A0A0C2A1Z9"/>
<accession>A0A0C2A1Z9</accession>
<protein>
    <submittedName>
        <fullName evidence="2">Uncharacterized protein</fullName>
    </submittedName>
</protein>
<evidence type="ECO:0000313" key="3">
    <source>
        <dbReference type="Proteomes" id="UP000031599"/>
    </source>
</evidence>
<dbReference type="EMBL" id="JMCC02000025">
    <property type="protein sequence ID" value="KIG17413.1"/>
    <property type="molecule type" value="Genomic_DNA"/>
</dbReference>
<comment type="caution">
    <text evidence="2">The sequence shown here is derived from an EMBL/GenBank/DDBJ whole genome shotgun (WGS) entry which is preliminary data.</text>
</comment>
<dbReference type="RefSeq" id="WP_052548376.1">
    <property type="nucleotide sequence ID" value="NZ_JMCC02000025.1"/>
</dbReference>